<proteinExistence type="predicted"/>
<evidence type="ECO:0000313" key="2">
    <source>
        <dbReference type="Proteomes" id="UP000032142"/>
    </source>
</evidence>
<name>A0A0B0MFS7_GOSAR</name>
<gene>
    <name evidence="1" type="ORF">F383_39125</name>
</gene>
<evidence type="ECO:0000313" key="1">
    <source>
        <dbReference type="EMBL" id="KHG01013.1"/>
    </source>
</evidence>
<reference evidence="2" key="1">
    <citation type="submission" date="2014-09" db="EMBL/GenBank/DDBJ databases">
        <authorList>
            <person name="Mudge J."/>
            <person name="Ramaraj T."/>
            <person name="Lindquist I.E."/>
            <person name="Bharti A.K."/>
            <person name="Sundararajan A."/>
            <person name="Cameron C.T."/>
            <person name="Woodward J.E."/>
            <person name="May G.D."/>
            <person name="Brubaker C."/>
            <person name="Broadhvest J."/>
            <person name="Wilkins T.A."/>
        </authorList>
    </citation>
    <scope>NUCLEOTIDE SEQUENCE</scope>
    <source>
        <strain evidence="2">cv. AKA8401</strain>
    </source>
</reference>
<organism evidence="1 2">
    <name type="scientific">Gossypium arboreum</name>
    <name type="common">Tree cotton</name>
    <name type="synonym">Gossypium nanking</name>
    <dbReference type="NCBI Taxonomy" id="29729"/>
    <lineage>
        <taxon>Eukaryota</taxon>
        <taxon>Viridiplantae</taxon>
        <taxon>Streptophyta</taxon>
        <taxon>Embryophyta</taxon>
        <taxon>Tracheophyta</taxon>
        <taxon>Spermatophyta</taxon>
        <taxon>Magnoliopsida</taxon>
        <taxon>eudicotyledons</taxon>
        <taxon>Gunneridae</taxon>
        <taxon>Pentapetalae</taxon>
        <taxon>rosids</taxon>
        <taxon>malvids</taxon>
        <taxon>Malvales</taxon>
        <taxon>Malvaceae</taxon>
        <taxon>Malvoideae</taxon>
        <taxon>Gossypium</taxon>
    </lineage>
</organism>
<accession>A0A0B0MFS7</accession>
<keyword evidence="2" id="KW-1185">Reference proteome</keyword>
<protein>
    <submittedName>
        <fullName evidence="1">Uncharacterized protein</fullName>
    </submittedName>
</protein>
<comment type="caution">
    <text evidence="1">The sequence shown here is derived from an EMBL/GenBank/DDBJ whole genome shotgun (WGS) entry which is preliminary data.</text>
</comment>
<sequence length="20" mass="2520">MRQVQKIRVPWRSLSFIDFI</sequence>
<dbReference type="EMBL" id="JRRC01164476">
    <property type="protein sequence ID" value="KHG01013.1"/>
    <property type="molecule type" value="Genomic_DNA"/>
</dbReference>
<dbReference type="Proteomes" id="UP000032142">
    <property type="component" value="Unassembled WGS sequence"/>
</dbReference>
<dbReference type="AlphaFoldDB" id="A0A0B0MFS7"/>